<dbReference type="GO" id="GO:0016491">
    <property type="term" value="F:oxidoreductase activity"/>
    <property type="evidence" value="ECO:0007669"/>
    <property type="project" value="UniProtKB-KW"/>
</dbReference>
<proteinExistence type="predicted"/>
<dbReference type="SUPFAM" id="SSF47741">
    <property type="entry name" value="CO dehydrogenase ISP C-domain like"/>
    <property type="match status" value="1"/>
</dbReference>
<keyword evidence="2" id="KW-0479">Metal-binding</keyword>
<gene>
    <name evidence="7" type="ORF">XD94_0177</name>
</gene>
<dbReference type="Proteomes" id="UP000054092">
    <property type="component" value="Unassembled WGS sequence"/>
</dbReference>
<dbReference type="PANTHER" id="PTHR44379:SF5">
    <property type="entry name" value="OXIDOREDUCTASE WITH IRON-SULFUR SUBUNIT"/>
    <property type="match status" value="1"/>
</dbReference>
<dbReference type="SUPFAM" id="SSF54292">
    <property type="entry name" value="2Fe-2S ferredoxin-like"/>
    <property type="match status" value="1"/>
</dbReference>
<evidence type="ECO:0000256" key="2">
    <source>
        <dbReference type="ARBA" id="ARBA00022723"/>
    </source>
</evidence>
<dbReference type="PROSITE" id="PS51085">
    <property type="entry name" value="2FE2S_FER_2"/>
    <property type="match status" value="1"/>
</dbReference>
<dbReference type="InterPro" id="IPR006058">
    <property type="entry name" value="2Fe2S_fd_BS"/>
</dbReference>
<evidence type="ECO:0000256" key="3">
    <source>
        <dbReference type="ARBA" id="ARBA00023002"/>
    </source>
</evidence>
<keyword evidence="4" id="KW-0408">Iron</keyword>
<dbReference type="InterPro" id="IPR002888">
    <property type="entry name" value="2Fe-2S-bd"/>
</dbReference>
<keyword evidence="3" id="KW-0560">Oxidoreductase</keyword>
<dbReference type="GO" id="GO:0051537">
    <property type="term" value="F:2 iron, 2 sulfur cluster binding"/>
    <property type="evidence" value="ECO:0007669"/>
    <property type="project" value="UniProtKB-KW"/>
</dbReference>
<reference evidence="8" key="1">
    <citation type="journal article" date="2015" name="MBio">
        <title>Genome-Resolved Metagenomic Analysis Reveals Roles for Candidate Phyla and Other Microbial Community Members in Biogeochemical Transformations in Oil Reservoirs.</title>
        <authorList>
            <person name="Hu P."/>
            <person name="Tom L."/>
            <person name="Singh A."/>
            <person name="Thomas B.C."/>
            <person name="Baker B.J."/>
            <person name="Piceno Y.M."/>
            <person name="Andersen G.L."/>
            <person name="Banfield J.F."/>
        </authorList>
    </citation>
    <scope>NUCLEOTIDE SEQUENCE [LARGE SCALE GENOMIC DNA]</scope>
</reference>
<dbReference type="GO" id="GO:0046872">
    <property type="term" value="F:metal ion binding"/>
    <property type="evidence" value="ECO:0007669"/>
    <property type="project" value="UniProtKB-KW"/>
</dbReference>
<name>A0A101HSJ0_9BACT</name>
<evidence type="ECO:0000313" key="8">
    <source>
        <dbReference type="Proteomes" id="UP000054092"/>
    </source>
</evidence>
<keyword evidence="1" id="KW-0001">2Fe-2S</keyword>
<dbReference type="Pfam" id="PF01799">
    <property type="entry name" value="Fer2_2"/>
    <property type="match status" value="1"/>
</dbReference>
<evidence type="ECO:0000313" key="7">
    <source>
        <dbReference type="EMBL" id="KUK82084.1"/>
    </source>
</evidence>
<evidence type="ECO:0000256" key="4">
    <source>
        <dbReference type="ARBA" id="ARBA00023004"/>
    </source>
</evidence>
<dbReference type="CDD" id="cd00207">
    <property type="entry name" value="fer2"/>
    <property type="match status" value="1"/>
</dbReference>
<comment type="caution">
    <text evidence="7">The sequence shown here is derived from an EMBL/GenBank/DDBJ whole genome shotgun (WGS) entry which is preliminary data.</text>
</comment>
<accession>A0A101HSJ0</accession>
<dbReference type="InterPro" id="IPR036884">
    <property type="entry name" value="2Fe-2S-bd_dom_sf"/>
</dbReference>
<dbReference type="PROSITE" id="PS00197">
    <property type="entry name" value="2FE2S_FER_1"/>
    <property type="match status" value="1"/>
</dbReference>
<dbReference type="InterPro" id="IPR036010">
    <property type="entry name" value="2Fe-2S_ferredoxin-like_sf"/>
</dbReference>
<feature type="domain" description="2Fe-2S ferredoxin-type" evidence="6">
    <location>
        <begin position="4"/>
        <end position="79"/>
    </location>
</feature>
<sequence>MKDKHVTLTLNGRKATLIVEDRTTLLNALREYGVTSLKRGCEEGECGACTVIINGLPQKSCLVLAREAEGAEVLTVEGLVKKGRLHPIQQAFVDEGAIQCGYCTPGMVMTTYALLKKNPSPSEEEIKEALSGNICRCTGYLSIIRAVKKSAAILSGKVKGGELREDD</sequence>
<protein>
    <submittedName>
        <fullName evidence="7">Aerobic-type carbon monoxide dehydrogenase, small subunit CoxS/CutS-like protein</fullName>
    </submittedName>
</protein>
<dbReference type="PATRIC" id="fig|1184387.3.peg.473"/>
<dbReference type="Gene3D" id="1.10.150.120">
    <property type="entry name" value="[2Fe-2S]-binding domain"/>
    <property type="match status" value="1"/>
</dbReference>
<dbReference type="Gene3D" id="3.10.20.30">
    <property type="match status" value="1"/>
</dbReference>
<dbReference type="InterPro" id="IPR012675">
    <property type="entry name" value="Beta-grasp_dom_sf"/>
</dbReference>
<dbReference type="PANTHER" id="PTHR44379">
    <property type="entry name" value="OXIDOREDUCTASE WITH IRON-SULFUR SUBUNIT"/>
    <property type="match status" value="1"/>
</dbReference>
<dbReference type="InterPro" id="IPR051452">
    <property type="entry name" value="Diverse_Oxidoreductases"/>
</dbReference>
<organism evidence="7 8">
    <name type="scientific">Mesotoga prima</name>
    <dbReference type="NCBI Taxonomy" id="1184387"/>
    <lineage>
        <taxon>Bacteria</taxon>
        <taxon>Thermotogati</taxon>
        <taxon>Thermotogota</taxon>
        <taxon>Thermotogae</taxon>
        <taxon>Kosmotogales</taxon>
        <taxon>Kosmotogaceae</taxon>
        <taxon>Mesotoga</taxon>
    </lineage>
</organism>
<dbReference type="EMBL" id="LGGP01000016">
    <property type="protein sequence ID" value="KUK82084.1"/>
    <property type="molecule type" value="Genomic_DNA"/>
</dbReference>
<evidence type="ECO:0000256" key="1">
    <source>
        <dbReference type="ARBA" id="ARBA00022714"/>
    </source>
</evidence>
<dbReference type="FunFam" id="1.10.150.120:FF:000003">
    <property type="entry name" value="Carbon monoxide dehydrogenase, small subunit"/>
    <property type="match status" value="1"/>
</dbReference>
<evidence type="ECO:0000259" key="6">
    <source>
        <dbReference type="PROSITE" id="PS51085"/>
    </source>
</evidence>
<dbReference type="AlphaFoldDB" id="A0A101HSJ0"/>
<evidence type="ECO:0000256" key="5">
    <source>
        <dbReference type="ARBA" id="ARBA00023014"/>
    </source>
</evidence>
<keyword evidence="5" id="KW-0411">Iron-sulfur</keyword>
<dbReference type="InterPro" id="IPR001041">
    <property type="entry name" value="2Fe-2S_ferredoxin-type"/>
</dbReference>
<dbReference type="Pfam" id="PF00111">
    <property type="entry name" value="Fer2"/>
    <property type="match status" value="1"/>
</dbReference>